<dbReference type="PANTHER" id="PTHR34115">
    <property type="entry name" value="PROTEIN, PUTATIVE-RELATED"/>
    <property type="match status" value="1"/>
</dbReference>
<sequence length="218" mass="24550">MGLATYPIYIGMNVINLHSSNVVIMQHFIHNQHFFFVNFAAQPTTLFEASTTSKRHHGKNNTILAFTIPTILTLVQMRYAQEDLFRTHRIIMMVVCSSVLAYCLAFSLLGLLLLLMKLSVISDEHDQSHAYIYKWCHVTMMLFGSISVASLLWLLLFPHSSSSRLEIYLILSLLVLLGLASKLVPAVAKFLSPVGRGQNHVRRASPLLPLNTVDLSLR</sequence>
<dbReference type="Proteomes" id="UP000507222">
    <property type="component" value="Unassembled WGS sequence"/>
</dbReference>
<keyword evidence="1" id="KW-1133">Transmembrane helix</keyword>
<evidence type="ECO:0000256" key="1">
    <source>
        <dbReference type="SAM" id="Phobius"/>
    </source>
</evidence>
<reference evidence="2 3" key="1">
    <citation type="submission" date="2020-05" db="EMBL/GenBank/DDBJ databases">
        <authorList>
            <person name="Campoy J."/>
            <person name="Schneeberger K."/>
            <person name="Spophaly S."/>
        </authorList>
    </citation>
    <scope>NUCLEOTIDE SEQUENCE [LARGE SCALE GENOMIC DNA]</scope>
    <source>
        <strain evidence="2">PruArmRojPasFocal</strain>
    </source>
</reference>
<dbReference type="PANTHER" id="PTHR34115:SF5">
    <property type="entry name" value="PROTEIN, PUTATIVE-RELATED"/>
    <property type="match status" value="1"/>
</dbReference>
<feature type="transmembrane region" description="Helical" evidence="1">
    <location>
        <begin position="135"/>
        <end position="155"/>
    </location>
</feature>
<proteinExistence type="predicted"/>
<gene>
    <name evidence="2" type="ORF">CURHAP_LOCUS15439</name>
</gene>
<organism evidence="2 3">
    <name type="scientific">Prunus armeniaca</name>
    <name type="common">Apricot</name>
    <name type="synonym">Armeniaca vulgaris</name>
    <dbReference type="NCBI Taxonomy" id="36596"/>
    <lineage>
        <taxon>Eukaryota</taxon>
        <taxon>Viridiplantae</taxon>
        <taxon>Streptophyta</taxon>
        <taxon>Embryophyta</taxon>
        <taxon>Tracheophyta</taxon>
        <taxon>Spermatophyta</taxon>
        <taxon>Magnoliopsida</taxon>
        <taxon>eudicotyledons</taxon>
        <taxon>Gunneridae</taxon>
        <taxon>Pentapetalae</taxon>
        <taxon>rosids</taxon>
        <taxon>fabids</taxon>
        <taxon>Rosales</taxon>
        <taxon>Rosaceae</taxon>
        <taxon>Amygdaloideae</taxon>
        <taxon>Amygdaleae</taxon>
        <taxon>Prunus</taxon>
    </lineage>
</organism>
<dbReference type="EMBL" id="CAEKDK010000002">
    <property type="protein sequence ID" value="CAB4269695.1"/>
    <property type="molecule type" value="Genomic_DNA"/>
</dbReference>
<keyword evidence="1" id="KW-0472">Membrane</keyword>
<dbReference type="AlphaFoldDB" id="A0A6J5U3K6"/>
<evidence type="ECO:0000313" key="2">
    <source>
        <dbReference type="EMBL" id="CAB4269695.1"/>
    </source>
</evidence>
<feature type="transmembrane region" description="Helical" evidence="1">
    <location>
        <begin position="91"/>
        <end position="115"/>
    </location>
</feature>
<feature type="transmembrane region" description="Helical" evidence="1">
    <location>
        <begin position="167"/>
        <end position="188"/>
    </location>
</feature>
<accession>A0A6J5U3K6</accession>
<protein>
    <submittedName>
        <fullName evidence="2">Uncharacterized protein</fullName>
    </submittedName>
</protein>
<evidence type="ECO:0000313" key="3">
    <source>
        <dbReference type="Proteomes" id="UP000507222"/>
    </source>
</evidence>
<dbReference type="InterPro" id="IPR053258">
    <property type="entry name" value="Ca-permeable_cation_channel"/>
</dbReference>
<name>A0A6J5U3K6_PRUAR</name>
<keyword evidence="1" id="KW-0812">Transmembrane</keyword>
<feature type="transmembrane region" description="Helical" evidence="1">
    <location>
        <begin position="62"/>
        <end position="79"/>
    </location>
</feature>